<reference evidence="1" key="1">
    <citation type="submission" date="2025-08" db="UniProtKB">
        <authorList>
            <consortium name="Ensembl"/>
        </authorList>
    </citation>
    <scope>IDENTIFICATION</scope>
</reference>
<keyword evidence="2" id="KW-1185">Reference proteome</keyword>
<evidence type="ECO:0000313" key="2">
    <source>
        <dbReference type="Proteomes" id="UP000261560"/>
    </source>
</evidence>
<sequence>MLRVYQKTGSLRVTQAVLQRLLSGAIPQLSGTRALTCSVSDLETPYRCRTECGLPISIVHCSSELLSSNDPPASASMTLGLQARATTPGGKLFLISAL</sequence>
<dbReference type="Proteomes" id="UP000261560">
    <property type="component" value="Unplaced"/>
</dbReference>
<dbReference type="GeneTree" id="ENSGT00940000177132"/>
<proteinExistence type="predicted"/>
<protein>
    <submittedName>
        <fullName evidence="1">Uncharacterized protein</fullName>
    </submittedName>
</protein>
<reference evidence="1" key="2">
    <citation type="submission" date="2025-09" db="UniProtKB">
        <authorList>
            <consortium name="Ensembl"/>
        </authorList>
    </citation>
    <scope>IDENTIFICATION</scope>
</reference>
<accession>A0A3B3CDE2</accession>
<dbReference type="Ensembl" id="ENSOMET00000024151.1">
    <property type="protein sequence ID" value="ENSOMEP00000015835.1"/>
    <property type="gene ID" value="ENSOMEG00000017476.1"/>
</dbReference>
<evidence type="ECO:0000313" key="1">
    <source>
        <dbReference type="Ensembl" id="ENSOMEP00000015835.1"/>
    </source>
</evidence>
<dbReference type="AlphaFoldDB" id="A0A3B3CDE2"/>
<name>A0A3B3CDE2_ORYME</name>
<organism evidence="1 2">
    <name type="scientific">Oryzias melastigma</name>
    <name type="common">Marine medaka</name>
    <dbReference type="NCBI Taxonomy" id="30732"/>
    <lineage>
        <taxon>Eukaryota</taxon>
        <taxon>Metazoa</taxon>
        <taxon>Chordata</taxon>
        <taxon>Craniata</taxon>
        <taxon>Vertebrata</taxon>
        <taxon>Euteleostomi</taxon>
        <taxon>Actinopterygii</taxon>
        <taxon>Neopterygii</taxon>
        <taxon>Teleostei</taxon>
        <taxon>Neoteleostei</taxon>
        <taxon>Acanthomorphata</taxon>
        <taxon>Ovalentaria</taxon>
        <taxon>Atherinomorphae</taxon>
        <taxon>Beloniformes</taxon>
        <taxon>Adrianichthyidae</taxon>
        <taxon>Oryziinae</taxon>
        <taxon>Oryzias</taxon>
    </lineage>
</organism>
<dbReference type="PaxDb" id="30732-ENSOMEP00000015835"/>